<dbReference type="EMBL" id="CABVHB010000012">
    <property type="protein sequence ID" value="VVM76659.1"/>
    <property type="molecule type" value="Genomic_DNA"/>
</dbReference>
<dbReference type="RefSeq" id="WP_154946930.1">
    <property type="nucleotide sequence ID" value="NZ_CABVHB010000012.1"/>
</dbReference>
<organism evidence="1 2">
    <name type="scientific">Pseudomonas fluorescens</name>
    <dbReference type="NCBI Taxonomy" id="294"/>
    <lineage>
        <taxon>Bacteria</taxon>
        <taxon>Pseudomonadati</taxon>
        <taxon>Pseudomonadota</taxon>
        <taxon>Gammaproteobacteria</taxon>
        <taxon>Pseudomonadales</taxon>
        <taxon>Pseudomonadaceae</taxon>
        <taxon>Pseudomonas</taxon>
    </lineage>
</organism>
<sequence>MFASGDISRKFALEIRNFIKMKEQGVIQKVVKGELHKILEDRYDAFYTNSRSIEIYDGETSSIELRLLRKDSASRELHSHSNELMLFPISGEIEMAEYRIKTDGVEFTQNRLLQPEPNFIAKSSISGKCYRLYSTSIVSVAIVAISKIEPDDICVQYDIDKLSQICTGSTNITESRIEFWMRFYPQLKTVLNDGELEKMASQAVSRKFQGYLMGELKNEKN</sequence>
<evidence type="ECO:0000313" key="2">
    <source>
        <dbReference type="Proteomes" id="UP000344274"/>
    </source>
</evidence>
<dbReference type="Proteomes" id="UP000344274">
    <property type="component" value="Unassembled WGS sequence"/>
</dbReference>
<proteinExistence type="predicted"/>
<dbReference type="AlphaFoldDB" id="A0A5E6S7J0"/>
<reference evidence="1 2" key="1">
    <citation type="submission" date="2019-09" db="EMBL/GenBank/DDBJ databases">
        <authorList>
            <person name="Chandra G."/>
            <person name="Truman W A."/>
        </authorList>
    </citation>
    <scope>NUCLEOTIDE SEQUENCE [LARGE SCALE GENOMIC DNA]</scope>
    <source>
        <strain evidence="1">PS673</strain>
    </source>
</reference>
<evidence type="ECO:0000313" key="1">
    <source>
        <dbReference type="EMBL" id="VVM76659.1"/>
    </source>
</evidence>
<protein>
    <submittedName>
        <fullName evidence="1">Uncharacterized protein</fullName>
    </submittedName>
</protein>
<accession>A0A5E6S7J0</accession>
<gene>
    <name evidence="1" type="ORF">PS673_02058</name>
</gene>
<name>A0A5E6S7J0_PSEFL</name>